<dbReference type="PANTHER" id="PTHR12236">
    <property type="entry name" value="STRUCTURAL CONTITUENT OF CUTICLE"/>
    <property type="match status" value="1"/>
</dbReference>
<reference evidence="4 5" key="1">
    <citation type="submission" date="2019-07" db="EMBL/GenBank/DDBJ databases">
        <title>Draft genome assembly of a fouling barnacle, Amphibalanus amphitrite (Darwin, 1854): The first reference genome for Thecostraca.</title>
        <authorList>
            <person name="Kim W."/>
        </authorList>
    </citation>
    <scope>NUCLEOTIDE SEQUENCE [LARGE SCALE GENOMIC DNA]</scope>
    <source>
        <strain evidence="4">SNU_AA5</strain>
        <tissue evidence="4">Soma without cirri and trophi</tissue>
    </source>
</reference>
<dbReference type="EMBL" id="VIIS01000401">
    <property type="protein sequence ID" value="KAF0309457.1"/>
    <property type="molecule type" value="Genomic_DNA"/>
</dbReference>
<dbReference type="PROSITE" id="PS51155">
    <property type="entry name" value="CHIT_BIND_RR_2"/>
    <property type="match status" value="1"/>
</dbReference>
<keyword evidence="3" id="KW-0732">Signal</keyword>
<name>A0A6A4WQ28_AMPAM</name>
<dbReference type="InterPro" id="IPR000618">
    <property type="entry name" value="Insect_cuticle"/>
</dbReference>
<dbReference type="GO" id="GO:0005615">
    <property type="term" value="C:extracellular space"/>
    <property type="evidence" value="ECO:0007669"/>
    <property type="project" value="TreeGrafter"/>
</dbReference>
<keyword evidence="1 2" id="KW-0193">Cuticle</keyword>
<evidence type="ECO:0000256" key="3">
    <source>
        <dbReference type="SAM" id="SignalP"/>
    </source>
</evidence>
<dbReference type="Proteomes" id="UP000440578">
    <property type="component" value="Unassembled WGS sequence"/>
</dbReference>
<dbReference type="GO" id="GO:0031012">
    <property type="term" value="C:extracellular matrix"/>
    <property type="evidence" value="ECO:0007669"/>
    <property type="project" value="TreeGrafter"/>
</dbReference>
<dbReference type="AlphaFoldDB" id="A0A6A4WQ28"/>
<organism evidence="4 5">
    <name type="scientific">Amphibalanus amphitrite</name>
    <name type="common">Striped barnacle</name>
    <name type="synonym">Balanus amphitrite</name>
    <dbReference type="NCBI Taxonomy" id="1232801"/>
    <lineage>
        <taxon>Eukaryota</taxon>
        <taxon>Metazoa</taxon>
        <taxon>Ecdysozoa</taxon>
        <taxon>Arthropoda</taxon>
        <taxon>Crustacea</taxon>
        <taxon>Multicrustacea</taxon>
        <taxon>Cirripedia</taxon>
        <taxon>Thoracica</taxon>
        <taxon>Thoracicalcarea</taxon>
        <taxon>Balanomorpha</taxon>
        <taxon>Balanoidea</taxon>
        <taxon>Balanidae</taxon>
        <taxon>Amphibalaninae</taxon>
        <taxon>Amphibalanus</taxon>
    </lineage>
</organism>
<feature type="signal peptide" evidence="3">
    <location>
        <begin position="1"/>
        <end position="15"/>
    </location>
</feature>
<evidence type="ECO:0000256" key="2">
    <source>
        <dbReference type="PROSITE-ProRule" id="PRU00497"/>
    </source>
</evidence>
<evidence type="ECO:0000313" key="4">
    <source>
        <dbReference type="EMBL" id="KAF0309457.1"/>
    </source>
</evidence>
<protein>
    <submittedName>
        <fullName evidence="4">Cuticle protein</fullName>
    </submittedName>
</protein>
<comment type="caution">
    <text evidence="4">The sequence shown here is derived from an EMBL/GenBank/DDBJ whole genome shotgun (WGS) entry which is preliminary data.</text>
</comment>
<keyword evidence="5" id="KW-1185">Reference proteome</keyword>
<evidence type="ECO:0000313" key="5">
    <source>
        <dbReference type="Proteomes" id="UP000440578"/>
    </source>
</evidence>
<proteinExistence type="predicted"/>
<gene>
    <name evidence="4" type="primary">Ccp84Ab_2</name>
    <name evidence="4" type="ORF">FJT64_019445</name>
</gene>
<dbReference type="OrthoDB" id="6370668at2759"/>
<dbReference type="GO" id="GO:0042302">
    <property type="term" value="F:structural constituent of cuticle"/>
    <property type="evidence" value="ECO:0007669"/>
    <property type="project" value="UniProtKB-UniRule"/>
</dbReference>
<sequence>MKLFLLSALLAAAAAQYGPAQYGPAYYGPAQYGPAQYAPYTPYGGGIPQAHPPRRDYHSVPDYSYGYGVSDPVSGVHNTKEETRLGDRTEGSYSTLLPDGRRQIVTYWVDGNSGYNAKVTYEGVAQHPPAKPVVHTPAVPSYGGLGPGQVY</sequence>
<dbReference type="PANTHER" id="PTHR12236:SF79">
    <property type="entry name" value="CUTICULAR PROTEIN 50CB-RELATED"/>
    <property type="match status" value="1"/>
</dbReference>
<dbReference type="Pfam" id="PF00379">
    <property type="entry name" value="Chitin_bind_4"/>
    <property type="match status" value="1"/>
</dbReference>
<accession>A0A6A4WQ28</accession>
<feature type="chain" id="PRO_5025669316" evidence="3">
    <location>
        <begin position="16"/>
        <end position="151"/>
    </location>
</feature>
<dbReference type="InterPro" id="IPR051217">
    <property type="entry name" value="Insect_Cuticle_Struc_Prot"/>
</dbReference>
<evidence type="ECO:0000256" key="1">
    <source>
        <dbReference type="ARBA" id="ARBA00022460"/>
    </source>
</evidence>